<feature type="transmembrane region" description="Helical" evidence="1">
    <location>
        <begin position="21"/>
        <end position="44"/>
    </location>
</feature>
<evidence type="ECO:0000313" key="3">
    <source>
        <dbReference type="Proteomes" id="UP001156682"/>
    </source>
</evidence>
<name>A0ABQ5ZU59_9GAMM</name>
<keyword evidence="1" id="KW-0472">Membrane</keyword>
<accession>A0ABQ5ZU59</accession>
<proteinExistence type="predicted"/>
<comment type="caution">
    <text evidence="2">The sequence shown here is derived from an EMBL/GenBank/DDBJ whole genome shotgun (WGS) entry which is preliminary data.</text>
</comment>
<evidence type="ECO:0000313" key="2">
    <source>
        <dbReference type="EMBL" id="GLR62966.1"/>
    </source>
</evidence>
<dbReference type="Proteomes" id="UP001156682">
    <property type="component" value="Unassembled WGS sequence"/>
</dbReference>
<dbReference type="Pfam" id="PF11286">
    <property type="entry name" value="DUF3087"/>
    <property type="match status" value="1"/>
</dbReference>
<sequence>MFTLQNLDPADYRQRTRKSSFILIIVFAALAMGLSSLLVIIWGTPGGNNFHLNLAGVLLGLVATLLMIKLVFSQQPFMREAIYGWHLKRNLMRVTNKMHQIKALSEKNSPEALKLLRFYHLALEQMHRLEGDDTALLELKVDKLATEEQMHQLNMDTELNYLDPAWLTTLEQQTP</sequence>
<evidence type="ECO:0008006" key="4">
    <source>
        <dbReference type="Google" id="ProtNLM"/>
    </source>
</evidence>
<dbReference type="InterPro" id="IPR021438">
    <property type="entry name" value="DUF3087"/>
</dbReference>
<dbReference type="RefSeq" id="WP_027851640.1">
    <property type="nucleotide sequence ID" value="NZ_BSOR01000008.1"/>
</dbReference>
<protein>
    <recommendedName>
        <fullName evidence="4">DUF3087 domain-containing protein</fullName>
    </recommendedName>
</protein>
<gene>
    <name evidence="2" type="ORF">GCM10007878_04010</name>
</gene>
<keyword evidence="3" id="KW-1185">Reference proteome</keyword>
<keyword evidence="1" id="KW-0812">Transmembrane</keyword>
<feature type="transmembrane region" description="Helical" evidence="1">
    <location>
        <begin position="50"/>
        <end position="72"/>
    </location>
</feature>
<evidence type="ECO:0000256" key="1">
    <source>
        <dbReference type="SAM" id="Phobius"/>
    </source>
</evidence>
<keyword evidence="1" id="KW-1133">Transmembrane helix</keyword>
<dbReference type="EMBL" id="BSOR01000008">
    <property type="protein sequence ID" value="GLR62966.1"/>
    <property type="molecule type" value="Genomic_DNA"/>
</dbReference>
<organism evidence="2 3">
    <name type="scientific">Marinospirillum insulare</name>
    <dbReference type="NCBI Taxonomy" id="217169"/>
    <lineage>
        <taxon>Bacteria</taxon>
        <taxon>Pseudomonadati</taxon>
        <taxon>Pseudomonadota</taxon>
        <taxon>Gammaproteobacteria</taxon>
        <taxon>Oceanospirillales</taxon>
        <taxon>Oceanospirillaceae</taxon>
        <taxon>Marinospirillum</taxon>
    </lineage>
</organism>
<reference evidence="3" key="1">
    <citation type="journal article" date="2019" name="Int. J. Syst. Evol. Microbiol.">
        <title>The Global Catalogue of Microorganisms (GCM) 10K type strain sequencing project: providing services to taxonomists for standard genome sequencing and annotation.</title>
        <authorList>
            <consortium name="The Broad Institute Genomics Platform"/>
            <consortium name="The Broad Institute Genome Sequencing Center for Infectious Disease"/>
            <person name="Wu L."/>
            <person name="Ma J."/>
        </authorList>
    </citation>
    <scope>NUCLEOTIDE SEQUENCE [LARGE SCALE GENOMIC DNA]</scope>
    <source>
        <strain evidence="3">NBRC 100033</strain>
    </source>
</reference>